<dbReference type="RefSeq" id="XP_062631226.1">
    <property type="nucleotide sequence ID" value="XM_062775242.1"/>
</dbReference>
<accession>A0AAF1BP87</accession>
<name>A0AAF1BP87_9TREE</name>
<dbReference type="Proteomes" id="UP000827549">
    <property type="component" value="Chromosome 6"/>
</dbReference>
<evidence type="ECO:0000256" key="1">
    <source>
        <dbReference type="SAM" id="MobiDB-lite"/>
    </source>
</evidence>
<feature type="region of interest" description="Disordered" evidence="1">
    <location>
        <begin position="164"/>
        <end position="190"/>
    </location>
</feature>
<dbReference type="GeneID" id="87811863"/>
<organism evidence="2 3">
    <name type="scientific">Vanrija pseudolonga</name>
    <dbReference type="NCBI Taxonomy" id="143232"/>
    <lineage>
        <taxon>Eukaryota</taxon>
        <taxon>Fungi</taxon>
        <taxon>Dikarya</taxon>
        <taxon>Basidiomycota</taxon>
        <taxon>Agaricomycotina</taxon>
        <taxon>Tremellomycetes</taxon>
        <taxon>Trichosporonales</taxon>
        <taxon>Trichosporonaceae</taxon>
        <taxon>Vanrija</taxon>
    </lineage>
</organism>
<dbReference type="EMBL" id="CP086719">
    <property type="protein sequence ID" value="WOO85200.1"/>
    <property type="molecule type" value="Genomic_DNA"/>
</dbReference>
<sequence length="226" mass="24954">MTDDTHELASPESVLEALRVHIQPTLIVTRIPNVLKLYAHLELVSDALQEQAAKGLEIAKDGLEAEADISILKRCAKRDRGYMVMLPWLLCKAHLRLIIMSPKTAHQDSAPNVLDNYFPPSSAISATDPDKLSIFVGCLRPDDVDLMDDWRTEVSSWIKDASRARNNGLPPPTIDPVLTPKPSTAGEPGDKDIQTIADWMLKEAEAIVRLAHEYNAMFDTPAAPQA</sequence>
<gene>
    <name evidence="2" type="ORF">LOC62_06G008699</name>
</gene>
<protein>
    <submittedName>
        <fullName evidence="2">Uncharacterized protein</fullName>
    </submittedName>
</protein>
<proteinExistence type="predicted"/>
<dbReference type="AlphaFoldDB" id="A0AAF1BP87"/>
<keyword evidence="3" id="KW-1185">Reference proteome</keyword>
<evidence type="ECO:0000313" key="2">
    <source>
        <dbReference type="EMBL" id="WOO85200.1"/>
    </source>
</evidence>
<reference evidence="2" key="1">
    <citation type="submission" date="2023-10" db="EMBL/GenBank/DDBJ databases">
        <authorList>
            <person name="Noh H."/>
        </authorList>
    </citation>
    <scope>NUCLEOTIDE SEQUENCE</scope>
    <source>
        <strain evidence="2">DUCC4014</strain>
    </source>
</reference>
<evidence type="ECO:0000313" key="3">
    <source>
        <dbReference type="Proteomes" id="UP000827549"/>
    </source>
</evidence>